<gene>
    <name evidence="1" type="ORF">SAMN05421594_0978</name>
</gene>
<sequence>MKYKIRHILVMLGCLIALSCNSQKKEDVRLIGKWQGGLKDSKTGGLIEHIVLEFTNDGKFLQHVGEGQMKNTVESAYELRDDKIITIEKDTKEKAESKYTIKNDTLIILYEGMENKYIKLKQ</sequence>
<name>A0A1I4W7Q9_CHROL</name>
<proteinExistence type="predicted"/>
<evidence type="ECO:0000313" key="1">
    <source>
        <dbReference type="EMBL" id="SFN09453.1"/>
    </source>
</evidence>
<dbReference type="OrthoDB" id="711708at2"/>
<accession>A0A1I4W7Q9</accession>
<reference evidence="2" key="1">
    <citation type="submission" date="2016-10" db="EMBL/GenBank/DDBJ databases">
        <authorList>
            <person name="Varghese N."/>
            <person name="Submissions S."/>
        </authorList>
    </citation>
    <scope>NUCLEOTIDE SEQUENCE [LARGE SCALE GENOMIC DNA]</scope>
    <source>
        <strain evidence="2">DSM 25575</strain>
    </source>
</reference>
<dbReference type="RefSeq" id="WP_090023431.1">
    <property type="nucleotide sequence ID" value="NZ_FOVD01000001.1"/>
</dbReference>
<dbReference type="EMBL" id="FOVD01000001">
    <property type="protein sequence ID" value="SFN09453.1"/>
    <property type="molecule type" value="Genomic_DNA"/>
</dbReference>
<dbReference type="AlphaFoldDB" id="A0A1I4W7Q9"/>
<keyword evidence="2" id="KW-1185">Reference proteome</keyword>
<evidence type="ECO:0000313" key="2">
    <source>
        <dbReference type="Proteomes" id="UP000198769"/>
    </source>
</evidence>
<dbReference type="PROSITE" id="PS51257">
    <property type="entry name" value="PROKAR_LIPOPROTEIN"/>
    <property type="match status" value="1"/>
</dbReference>
<organism evidence="1 2">
    <name type="scientific">Chryseobacterium oleae</name>
    <dbReference type="NCBI Taxonomy" id="491207"/>
    <lineage>
        <taxon>Bacteria</taxon>
        <taxon>Pseudomonadati</taxon>
        <taxon>Bacteroidota</taxon>
        <taxon>Flavobacteriia</taxon>
        <taxon>Flavobacteriales</taxon>
        <taxon>Weeksellaceae</taxon>
        <taxon>Chryseobacterium group</taxon>
        <taxon>Chryseobacterium</taxon>
    </lineage>
</organism>
<dbReference type="Proteomes" id="UP000198769">
    <property type="component" value="Unassembled WGS sequence"/>
</dbReference>
<protein>
    <submittedName>
        <fullName evidence="1">TIGR03066 family protein</fullName>
    </submittedName>
</protein>